<dbReference type="Gene3D" id="3.60.20.40">
    <property type="match status" value="1"/>
</dbReference>
<keyword evidence="8" id="KW-0732">Signal</keyword>
<keyword evidence="10" id="KW-1185">Reference proteome</keyword>
<evidence type="ECO:0000313" key="10">
    <source>
        <dbReference type="Proteomes" id="UP000231632"/>
    </source>
</evidence>
<reference evidence="9 10" key="1">
    <citation type="journal article" date="2017" name="Arch. Microbiol.">
        <title>Mariprofundus micogutta sp. nov., a novel iron-oxidizing zetaproteobacterium isolated from a deep-sea hydrothermal field at the Bayonnaise knoll of the Izu-Ogasawara arc, and a description of Mariprofundales ord. nov. and Zetaproteobacteria classis nov.</title>
        <authorList>
            <person name="Makita H."/>
            <person name="Tanaka E."/>
            <person name="Mitsunobu S."/>
            <person name="Miyazaki M."/>
            <person name="Nunoura T."/>
            <person name="Uematsu K."/>
            <person name="Takaki Y."/>
            <person name="Nishi S."/>
            <person name="Shimamura S."/>
            <person name="Takai K."/>
        </authorList>
    </citation>
    <scope>NUCLEOTIDE SEQUENCE [LARGE SCALE GENOMIC DNA]</scope>
    <source>
        <strain evidence="9 10">ET2</strain>
    </source>
</reference>
<protein>
    <recommendedName>
        <fullName evidence="7">Glutathione hydrolase proenzyme</fullName>
        <ecNumber evidence="7">2.3.2.2</ecNumber>
        <ecNumber evidence="7">3.4.19.13</ecNumber>
    </recommendedName>
    <component>
        <recommendedName>
            <fullName evidence="7">Glutathione hydrolase large chain</fullName>
        </recommendedName>
    </component>
    <component>
        <recommendedName>
            <fullName evidence="7">Glutathione hydrolase small chain</fullName>
        </recommendedName>
    </component>
</protein>
<comment type="subunit">
    <text evidence="7">This enzyme consists of two polypeptide chains, which are synthesized in precursor form from a single polypeptide.</text>
</comment>
<comment type="caution">
    <text evidence="9">The sequence shown here is derived from an EMBL/GenBank/DDBJ whole genome shotgun (WGS) entry which is preliminary data.</text>
</comment>
<dbReference type="Proteomes" id="UP000231632">
    <property type="component" value="Unassembled WGS sequence"/>
</dbReference>
<evidence type="ECO:0000256" key="2">
    <source>
        <dbReference type="ARBA" id="ARBA00001089"/>
    </source>
</evidence>
<comment type="PTM">
    <text evidence="7">Cleaved by autocatalysis into a large and a small subunit.</text>
</comment>
<dbReference type="InterPro" id="IPR029055">
    <property type="entry name" value="Ntn_hydrolases_N"/>
</dbReference>
<dbReference type="InterPro" id="IPR051792">
    <property type="entry name" value="GGT_bact"/>
</dbReference>
<dbReference type="RefSeq" id="WP_072658927.1">
    <property type="nucleotide sequence ID" value="NZ_BDFD01000003.1"/>
</dbReference>
<dbReference type="UniPathway" id="UPA00204"/>
<evidence type="ECO:0000256" key="6">
    <source>
        <dbReference type="PIRSR" id="PIRSR600101-2"/>
    </source>
</evidence>
<dbReference type="InterPro" id="IPR043138">
    <property type="entry name" value="GGT_lsub"/>
</dbReference>
<dbReference type="PANTHER" id="PTHR43199">
    <property type="entry name" value="GLUTATHIONE HYDROLASE"/>
    <property type="match status" value="1"/>
</dbReference>
<sequence>MIRSLFLAVTLLLPLAAHAANPGSGMVVAAQKSAAEAGAQMLKQGGNAFDAAAATALALGVAEPGSSGIGGGGFFLLYIAKEDRYVMLDAREISPRLAGNGEVYETASSIDGPQSAGVPGLAAGVDHLVTRYGKLNRSVITQPAIDLAKNGFVVSPRLKGMIKWRGKAFNDVARNQFMSGETIKQGALADTLIRFAKGGAEDFYRGETAGRLVADMIRDGGLIRAADLADYRVIERKPVTFEYNAYKLISAPLPSSGGMTLAHVFGQLKNDDLKVLNRTDRVHLLVETMKRAYRDRNEHMGDSDFVEIPDLLNEHRLARLRAGIRMDRATPSRELGNSSDAIGSGTDTTHFSVIDSEGNMVSATLSINYAFGSAYVSPSTGILLNDEMDDFATRPGKANAYGLVQGAANAVAPGKRMLSSMTPTFVIGPDRTFIVGTPGGSRIISMVLLASLGFMLDESAPANWVNDPRFHHQFLPDVIQHEQEAFSPAVSKELQARGHILKPMNRKYGNMHVIIWDRIDKQLTGIADQRGEGAVLDVK</sequence>
<dbReference type="Gene3D" id="1.10.246.130">
    <property type="match status" value="1"/>
</dbReference>
<dbReference type="PRINTS" id="PR01210">
    <property type="entry name" value="GGTRANSPTASE"/>
</dbReference>
<gene>
    <name evidence="9" type="ORF">MMIC_P0619</name>
</gene>
<keyword evidence="3 7" id="KW-0012">Acyltransferase</keyword>
<evidence type="ECO:0000256" key="4">
    <source>
        <dbReference type="ARBA" id="ARBA00047417"/>
    </source>
</evidence>
<keyword evidence="7 9" id="KW-0808">Transferase</keyword>
<dbReference type="EC" id="3.4.19.13" evidence="7"/>
<dbReference type="InterPro" id="IPR043137">
    <property type="entry name" value="GGT_ssub_C"/>
</dbReference>
<comment type="catalytic activity">
    <reaction evidence="4 7">
        <text>an N-terminal (5-L-glutamyl)-[peptide] + an alpha-amino acid = 5-L-glutamyl amino acid + an N-terminal L-alpha-aminoacyl-[peptide]</text>
        <dbReference type="Rhea" id="RHEA:23904"/>
        <dbReference type="Rhea" id="RHEA-COMP:9780"/>
        <dbReference type="Rhea" id="RHEA-COMP:9795"/>
        <dbReference type="ChEBI" id="CHEBI:77644"/>
        <dbReference type="ChEBI" id="CHEBI:78597"/>
        <dbReference type="ChEBI" id="CHEBI:78599"/>
        <dbReference type="ChEBI" id="CHEBI:78608"/>
        <dbReference type="EC" id="2.3.2.2"/>
    </reaction>
</comment>
<feature type="active site" description="Nucleophile" evidence="5">
    <location>
        <position position="348"/>
    </location>
</feature>
<evidence type="ECO:0000313" key="9">
    <source>
        <dbReference type="EMBL" id="GAV19668.1"/>
    </source>
</evidence>
<feature type="binding site" evidence="6">
    <location>
        <position position="390"/>
    </location>
    <ligand>
        <name>L-glutamate</name>
        <dbReference type="ChEBI" id="CHEBI:29985"/>
    </ligand>
</feature>
<dbReference type="EC" id="2.3.2.2" evidence="7"/>
<dbReference type="GO" id="GO:0103068">
    <property type="term" value="F:leukotriene C4 gamma-glutamyl transferase activity"/>
    <property type="evidence" value="ECO:0007669"/>
    <property type="project" value="UniProtKB-EC"/>
</dbReference>
<evidence type="ECO:0000256" key="1">
    <source>
        <dbReference type="ARBA" id="ARBA00001049"/>
    </source>
</evidence>
<comment type="similarity">
    <text evidence="7">Belongs to the gamma-glutamyltransferase family.</text>
</comment>
<dbReference type="STRING" id="1921010.MMIC_P0619"/>
<evidence type="ECO:0000256" key="7">
    <source>
        <dbReference type="RuleBase" id="RU368036"/>
    </source>
</evidence>
<dbReference type="PANTHER" id="PTHR43199:SF6">
    <property type="entry name" value="GLUTATHIONE HYDROLASE PROENZYME"/>
    <property type="match status" value="1"/>
</dbReference>
<feature type="binding site" evidence="6">
    <location>
        <begin position="366"/>
        <end position="368"/>
    </location>
    <ligand>
        <name>L-glutamate</name>
        <dbReference type="ChEBI" id="CHEBI:29985"/>
    </ligand>
</feature>
<dbReference type="GO" id="GO:0036374">
    <property type="term" value="F:glutathione hydrolase activity"/>
    <property type="evidence" value="ECO:0007669"/>
    <property type="project" value="UniProtKB-UniRule"/>
</dbReference>
<dbReference type="NCBIfam" id="TIGR00066">
    <property type="entry name" value="g_glut_trans"/>
    <property type="match status" value="1"/>
</dbReference>
<organism evidence="9 10">
    <name type="scientific">Mariprofundus micogutta</name>
    <dbReference type="NCBI Taxonomy" id="1921010"/>
    <lineage>
        <taxon>Bacteria</taxon>
        <taxon>Pseudomonadati</taxon>
        <taxon>Pseudomonadota</taxon>
        <taxon>Candidatius Mariprofundia</taxon>
        <taxon>Mariprofundales</taxon>
        <taxon>Mariprofundaceae</taxon>
        <taxon>Mariprofundus</taxon>
    </lineage>
</organism>
<comment type="pathway">
    <text evidence="7">Sulfur metabolism; glutathione metabolism.</text>
</comment>
<keyword evidence="7" id="KW-0317">Glutathione biosynthesis</keyword>
<feature type="signal peptide" evidence="8">
    <location>
        <begin position="1"/>
        <end position="19"/>
    </location>
</feature>
<dbReference type="Pfam" id="PF01019">
    <property type="entry name" value="G_glu_transpept"/>
    <property type="match status" value="1"/>
</dbReference>
<keyword evidence="7" id="KW-0865">Zymogen</keyword>
<evidence type="ECO:0000256" key="3">
    <source>
        <dbReference type="ARBA" id="ARBA00023315"/>
    </source>
</evidence>
<feature type="binding site" evidence="6">
    <location>
        <position position="91"/>
    </location>
    <ligand>
        <name>L-glutamate</name>
        <dbReference type="ChEBI" id="CHEBI:29985"/>
    </ligand>
</feature>
<keyword evidence="7 9" id="KW-0378">Hydrolase</keyword>
<name>A0A1L8CL66_9PROT</name>
<dbReference type="EMBL" id="BDFD01000003">
    <property type="protein sequence ID" value="GAV19668.1"/>
    <property type="molecule type" value="Genomic_DNA"/>
</dbReference>
<proteinExistence type="inferred from homology"/>
<dbReference type="SUPFAM" id="SSF56235">
    <property type="entry name" value="N-terminal nucleophile aminohydrolases (Ntn hydrolases)"/>
    <property type="match status" value="1"/>
</dbReference>
<dbReference type="AlphaFoldDB" id="A0A1L8CL66"/>
<comment type="catalytic activity">
    <reaction evidence="1 7">
        <text>an S-substituted glutathione + H2O = an S-substituted L-cysteinylglycine + L-glutamate</text>
        <dbReference type="Rhea" id="RHEA:59468"/>
        <dbReference type="ChEBI" id="CHEBI:15377"/>
        <dbReference type="ChEBI" id="CHEBI:29985"/>
        <dbReference type="ChEBI" id="CHEBI:90779"/>
        <dbReference type="ChEBI" id="CHEBI:143103"/>
        <dbReference type="EC" id="3.4.19.13"/>
    </reaction>
</comment>
<dbReference type="InterPro" id="IPR000101">
    <property type="entry name" value="GGT_peptidase"/>
</dbReference>
<dbReference type="GO" id="GO:0006751">
    <property type="term" value="P:glutathione catabolic process"/>
    <property type="evidence" value="ECO:0007669"/>
    <property type="project" value="UniProtKB-UniRule"/>
</dbReference>
<feature type="binding site" evidence="6">
    <location>
        <begin position="419"/>
        <end position="420"/>
    </location>
    <ligand>
        <name>L-glutamate</name>
        <dbReference type="ChEBI" id="CHEBI:29985"/>
    </ligand>
</feature>
<accession>A0A1L8CL66</accession>
<feature type="binding site" evidence="6">
    <location>
        <position position="440"/>
    </location>
    <ligand>
        <name>L-glutamate</name>
        <dbReference type="ChEBI" id="CHEBI:29985"/>
    </ligand>
</feature>
<evidence type="ECO:0000256" key="5">
    <source>
        <dbReference type="PIRSR" id="PIRSR600101-1"/>
    </source>
</evidence>
<comment type="catalytic activity">
    <reaction evidence="2 7">
        <text>glutathione + H2O = L-cysteinylglycine + L-glutamate</text>
        <dbReference type="Rhea" id="RHEA:28807"/>
        <dbReference type="ChEBI" id="CHEBI:15377"/>
        <dbReference type="ChEBI" id="CHEBI:29985"/>
        <dbReference type="ChEBI" id="CHEBI:57925"/>
        <dbReference type="ChEBI" id="CHEBI:61694"/>
        <dbReference type="EC" id="3.4.19.13"/>
    </reaction>
</comment>
<feature type="chain" id="PRO_5012205536" description="Glutathione hydrolase proenzyme" evidence="8">
    <location>
        <begin position="20"/>
        <end position="539"/>
    </location>
</feature>
<dbReference type="GO" id="GO:0006750">
    <property type="term" value="P:glutathione biosynthetic process"/>
    <property type="evidence" value="ECO:0007669"/>
    <property type="project" value="UniProtKB-KW"/>
</dbReference>
<evidence type="ECO:0000256" key="8">
    <source>
        <dbReference type="SAM" id="SignalP"/>
    </source>
</evidence>